<keyword evidence="2" id="KW-1185">Reference proteome</keyword>
<proteinExistence type="predicted"/>
<dbReference type="Proteomes" id="UP001301958">
    <property type="component" value="Unassembled WGS sequence"/>
</dbReference>
<evidence type="ECO:0000313" key="1">
    <source>
        <dbReference type="EMBL" id="KAK4221427.1"/>
    </source>
</evidence>
<name>A0AAN6YS28_9PEZI</name>
<organism evidence="1 2">
    <name type="scientific">Podospora fimiseda</name>
    <dbReference type="NCBI Taxonomy" id="252190"/>
    <lineage>
        <taxon>Eukaryota</taxon>
        <taxon>Fungi</taxon>
        <taxon>Dikarya</taxon>
        <taxon>Ascomycota</taxon>
        <taxon>Pezizomycotina</taxon>
        <taxon>Sordariomycetes</taxon>
        <taxon>Sordariomycetidae</taxon>
        <taxon>Sordariales</taxon>
        <taxon>Podosporaceae</taxon>
        <taxon>Podospora</taxon>
    </lineage>
</organism>
<dbReference type="AlphaFoldDB" id="A0AAN6YS28"/>
<sequence length="634" mass="72167">METLLPNKPDHLPPELLQQILECLVPQPPEAGETKPVAYDQMVEGEPWYDFIQNRRSLASFALASRACNNMVTPLLYRHVAIYDEISLVLFFRTLIEHPEYGEWTRFLSYHMTLTDAAVIREIRRAMSTYLPNMNPASEPRHLMHAIKSALLGMETSLPRLQLRHGHFDEVPQALVNFTLMLCGRLDTLLLQVPICDEQLDYDALFSRMEAAKTHFQEYEPDRRLFSSIRTLLMQGDPELVRHLMHEKCDCEIPEIWGSQPRTYHKLLQCLPNLNSLEVTADDGVWNHPLDDSGFWGNEQTTPYLAGIRQVYLHASSSCPGNLYLLMKNAPDLETLYVDSRPDELYVPGPGLDFEHGDPQSFDVALKKFGKKLRELDVSFYDVTGNEGLIGPRGRLTQLASMKRLEKLCVQLGALYGAPAAAAELQMLDLLPPNLVELTLDDWWWAYAKKAKKMAKKWDDQQKIAHYKANAAYRTMAVKMLMLMAETVRTKMPKLQKVMLLCKIPWTWMLPGSEMTAESHFEGVTSAFESNGVKFLVECDEHWQPELETWDNRNGGGPGLRATTCVRPTPMDMDGGHYEHFTNPFDAVVGLNNLLNLASTTLDGAYMGPPMDPPVGGDDFFMDDYYAHDPFDFE</sequence>
<reference evidence="1" key="1">
    <citation type="journal article" date="2023" name="Mol. Phylogenet. Evol.">
        <title>Genome-scale phylogeny and comparative genomics of the fungal order Sordariales.</title>
        <authorList>
            <person name="Hensen N."/>
            <person name="Bonometti L."/>
            <person name="Westerberg I."/>
            <person name="Brannstrom I.O."/>
            <person name="Guillou S."/>
            <person name="Cros-Aarteil S."/>
            <person name="Calhoun S."/>
            <person name="Haridas S."/>
            <person name="Kuo A."/>
            <person name="Mondo S."/>
            <person name="Pangilinan J."/>
            <person name="Riley R."/>
            <person name="LaButti K."/>
            <person name="Andreopoulos B."/>
            <person name="Lipzen A."/>
            <person name="Chen C."/>
            <person name="Yan M."/>
            <person name="Daum C."/>
            <person name="Ng V."/>
            <person name="Clum A."/>
            <person name="Steindorff A."/>
            <person name="Ohm R.A."/>
            <person name="Martin F."/>
            <person name="Silar P."/>
            <person name="Natvig D.O."/>
            <person name="Lalanne C."/>
            <person name="Gautier V."/>
            <person name="Ament-Velasquez S.L."/>
            <person name="Kruys A."/>
            <person name="Hutchinson M.I."/>
            <person name="Powell A.J."/>
            <person name="Barry K."/>
            <person name="Miller A.N."/>
            <person name="Grigoriev I.V."/>
            <person name="Debuchy R."/>
            <person name="Gladieux P."/>
            <person name="Hiltunen Thoren M."/>
            <person name="Johannesson H."/>
        </authorList>
    </citation>
    <scope>NUCLEOTIDE SEQUENCE</scope>
    <source>
        <strain evidence="1">CBS 990.96</strain>
    </source>
</reference>
<gene>
    <name evidence="1" type="ORF">QBC38DRAFT_129991</name>
</gene>
<protein>
    <submittedName>
        <fullName evidence="1">Uncharacterized protein</fullName>
    </submittedName>
</protein>
<accession>A0AAN6YS28</accession>
<reference evidence="1" key="2">
    <citation type="submission" date="2023-05" db="EMBL/GenBank/DDBJ databases">
        <authorList>
            <consortium name="Lawrence Berkeley National Laboratory"/>
            <person name="Steindorff A."/>
            <person name="Hensen N."/>
            <person name="Bonometti L."/>
            <person name="Westerberg I."/>
            <person name="Brannstrom I.O."/>
            <person name="Guillou S."/>
            <person name="Cros-Aarteil S."/>
            <person name="Calhoun S."/>
            <person name="Haridas S."/>
            <person name="Kuo A."/>
            <person name="Mondo S."/>
            <person name="Pangilinan J."/>
            <person name="Riley R."/>
            <person name="Labutti K."/>
            <person name="Andreopoulos B."/>
            <person name="Lipzen A."/>
            <person name="Chen C."/>
            <person name="Yanf M."/>
            <person name="Daum C."/>
            <person name="Ng V."/>
            <person name="Clum A."/>
            <person name="Ohm R."/>
            <person name="Martin F."/>
            <person name="Silar P."/>
            <person name="Natvig D."/>
            <person name="Lalanne C."/>
            <person name="Gautier V."/>
            <person name="Ament-Velasquez S.L."/>
            <person name="Kruys A."/>
            <person name="Hutchinson M.I."/>
            <person name="Powell A.J."/>
            <person name="Barry K."/>
            <person name="Miller A.N."/>
            <person name="Grigoriev I.V."/>
            <person name="Debuchy R."/>
            <person name="Gladieux P."/>
            <person name="Thoren M.H."/>
            <person name="Johannesson H."/>
        </authorList>
    </citation>
    <scope>NUCLEOTIDE SEQUENCE</scope>
    <source>
        <strain evidence="1">CBS 990.96</strain>
    </source>
</reference>
<evidence type="ECO:0000313" key="2">
    <source>
        <dbReference type="Proteomes" id="UP001301958"/>
    </source>
</evidence>
<comment type="caution">
    <text evidence="1">The sequence shown here is derived from an EMBL/GenBank/DDBJ whole genome shotgun (WGS) entry which is preliminary data.</text>
</comment>
<dbReference type="EMBL" id="MU865549">
    <property type="protein sequence ID" value="KAK4221427.1"/>
    <property type="molecule type" value="Genomic_DNA"/>
</dbReference>